<keyword evidence="5" id="KW-0378">Hydrolase</keyword>
<dbReference type="SUPFAM" id="SSF51011">
    <property type="entry name" value="Glycosyl hydrolase domain"/>
    <property type="match status" value="1"/>
</dbReference>
<proteinExistence type="inferred from homology"/>
<organism evidence="9 10">
    <name type="scientific">Lupinus luteus</name>
    <name type="common">European yellow lupine</name>
    <dbReference type="NCBI Taxonomy" id="3873"/>
    <lineage>
        <taxon>Eukaryota</taxon>
        <taxon>Viridiplantae</taxon>
        <taxon>Streptophyta</taxon>
        <taxon>Embryophyta</taxon>
        <taxon>Tracheophyta</taxon>
        <taxon>Spermatophyta</taxon>
        <taxon>Magnoliopsida</taxon>
        <taxon>eudicotyledons</taxon>
        <taxon>Gunneridae</taxon>
        <taxon>Pentapetalae</taxon>
        <taxon>rosids</taxon>
        <taxon>fabids</taxon>
        <taxon>Fabales</taxon>
        <taxon>Fabaceae</taxon>
        <taxon>Papilionoideae</taxon>
        <taxon>50 kb inversion clade</taxon>
        <taxon>genistoids sensu lato</taxon>
        <taxon>core genistoids</taxon>
        <taxon>Genisteae</taxon>
        <taxon>Lupinus</taxon>
    </lineage>
</organism>
<comment type="caution">
    <text evidence="9">The sequence shown here is derived from an EMBL/GenBank/DDBJ whole genome shotgun (WGS) entry which is preliminary data.</text>
</comment>
<dbReference type="PANTHER" id="PTHR11452:SF75">
    <property type="entry name" value="ALPHA-GALACTOSIDASE MEL1"/>
    <property type="match status" value="1"/>
</dbReference>
<dbReference type="EMBL" id="CAXHTB010000007">
    <property type="protein sequence ID" value="CAL0309310.1"/>
    <property type="molecule type" value="Genomic_DNA"/>
</dbReference>
<dbReference type="AlphaFoldDB" id="A0AAV1WIV9"/>
<dbReference type="FunFam" id="2.60.40.1180:FF:000008">
    <property type="entry name" value="Alpha-galactosidase"/>
    <property type="match status" value="1"/>
</dbReference>
<accession>A0AAV1WIV9</accession>
<evidence type="ECO:0000256" key="2">
    <source>
        <dbReference type="ARBA" id="ARBA00009743"/>
    </source>
</evidence>
<dbReference type="Proteomes" id="UP001497480">
    <property type="component" value="Unassembled WGS sequence"/>
</dbReference>
<comment type="similarity">
    <text evidence="2">Belongs to the glycosyl hydrolase 27 family.</text>
</comment>
<gene>
    <name evidence="9" type="ORF">LLUT_LOCUS10370</name>
</gene>
<sequence length="106" mass="11734">MPKELKRIREGRFFATGEDGCSEVWAGPLSGHRLVVALWNRCSEVATITAPWTTIGLESGIQVSVRDLWQHKVVTTDAVSSFSARVNAHDSHLYIFTPATTSYSVQ</sequence>
<evidence type="ECO:0000256" key="1">
    <source>
        <dbReference type="ARBA" id="ARBA00001255"/>
    </source>
</evidence>
<evidence type="ECO:0000256" key="5">
    <source>
        <dbReference type="ARBA" id="ARBA00022801"/>
    </source>
</evidence>
<keyword evidence="7" id="KW-0326">Glycosidase</keyword>
<protein>
    <recommendedName>
        <fullName evidence="3">alpha-galactosidase</fullName>
        <ecNumber evidence="3">3.2.1.22</ecNumber>
    </recommendedName>
</protein>
<evidence type="ECO:0000256" key="6">
    <source>
        <dbReference type="ARBA" id="ARBA00023157"/>
    </source>
</evidence>
<dbReference type="EC" id="3.2.1.22" evidence="3"/>
<feature type="domain" description="Alpha galactosidase C-terminal" evidence="8">
    <location>
        <begin position="19"/>
        <end position="95"/>
    </location>
</feature>
<dbReference type="GO" id="GO:0004557">
    <property type="term" value="F:alpha-galactosidase activity"/>
    <property type="evidence" value="ECO:0007669"/>
    <property type="project" value="UniProtKB-EC"/>
</dbReference>
<evidence type="ECO:0000259" key="8">
    <source>
        <dbReference type="Pfam" id="PF17801"/>
    </source>
</evidence>
<keyword evidence="10" id="KW-1185">Reference proteome</keyword>
<dbReference type="InterPro" id="IPR041233">
    <property type="entry name" value="Melibiase_C"/>
</dbReference>
<evidence type="ECO:0000313" key="10">
    <source>
        <dbReference type="Proteomes" id="UP001497480"/>
    </source>
</evidence>
<evidence type="ECO:0000313" key="9">
    <source>
        <dbReference type="EMBL" id="CAL0309310.1"/>
    </source>
</evidence>
<dbReference type="GO" id="GO:0005975">
    <property type="term" value="P:carbohydrate metabolic process"/>
    <property type="evidence" value="ECO:0007669"/>
    <property type="project" value="InterPro"/>
</dbReference>
<evidence type="ECO:0000256" key="4">
    <source>
        <dbReference type="ARBA" id="ARBA00022729"/>
    </source>
</evidence>
<comment type="catalytic activity">
    <reaction evidence="1">
        <text>Hydrolysis of terminal, non-reducing alpha-D-galactose residues in alpha-D-galactosides, including galactose oligosaccharides, galactomannans and galactolipids.</text>
        <dbReference type="EC" id="3.2.1.22"/>
    </reaction>
</comment>
<evidence type="ECO:0000256" key="3">
    <source>
        <dbReference type="ARBA" id="ARBA00012755"/>
    </source>
</evidence>
<keyword evidence="4" id="KW-0732">Signal</keyword>
<name>A0AAV1WIV9_LUPLU</name>
<dbReference type="InterPro" id="IPR013780">
    <property type="entry name" value="Glyco_hydro_b"/>
</dbReference>
<dbReference type="Pfam" id="PF17801">
    <property type="entry name" value="Melibiase_C"/>
    <property type="match status" value="1"/>
</dbReference>
<dbReference type="Gene3D" id="2.60.40.1180">
    <property type="entry name" value="Golgi alpha-mannosidase II"/>
    <property type="match status" value="1"/>
</dbReference>
<reference evidence="9 10" key="1">
    <citation type="submission" date="2024-03" db="EMBL/GenBank/DDBJ databases">
        <authorList>
            <person name="Martinez-Hernandez J."/>
        </authorList>
    </citation>
    <scope>NUCLEOTIDE SEQUENCE [LARGE SCALE GENOMIC DNA]</scope>
</reference>
<keyword evidence="6" id="KW-1015">Disulfide bond</keyword>
<dbReference type="InterPro" id="IPR002241">
    <property type="entry name" value="Glyco_hydro_27"/>
</dbReference>
<dbReference type="PANTHER" id="PTHR11452">
    <property type="entry name" value="ALPHA-GALACTOSIDASE/ALPHA-N-ACETYLGALACTOSAMINIDASE"/>
    <property type="match status" value="1"/>
</dbReference>
<evidence type="ECO:0000256" key="7">
    <source>
        <dbReference type="ARBA" id="ARBA00023295"/>
    </source>
</evidence>